<dbReference type="SUPFAM" id="SSF55874">
    <property type="entry name" value="ATPase domain of HSP90 chaperone/DNA topoisomerase II/histidine kinase"/>
    <property type="match status" value="1"/>
</dbReference>
<dbReference type="Pfam" id="PF00512">
    <property type="entry name" value="HisKA"/>
    <property type="match status" value="1"/>
</dbReference>
<dbReference type="InterPro" id="IPR036097">
    <property type="entry name" value="HisK_dim/P_sf"/>
</dbReference>
<evidence type="ECO:0000313" key="14">
    <source>
        <dbReference type="EMBL" id="SEI39496.1"/>
    </source>
</evidence>
<dbReference type="InterPro" id="IPR005467">
    <property type="entry name" value="His_kinase_dom"/>
</dbReference>
<keyword evidence="4" id="KW-0597">Phosphoprotein</keyword>
<keyword evidence="11" id="KW-0902">Two-component regulatory system</keyword>
<keyword evidence="12" id="KW-0472">Membrane</keyword>
<evidence type="ECO:0000259" key="13">
    <source>
        <dbReference type="PROSITE" id="PS50109"/>
    </source>
</evidence>
<dbReference type="OrthoDB" id="9809766at2"/>
<comment type="catalytic activity">
    <reaction evidence="1">
        <text>ATP + protein L-histidine = ADP + protein N-phospho-L-histidine.</text>
        <dbReference type="EC" id="2.7.13.3"/>
    </reaction>
</comment>
<comment type="subcellular location">
    <subcellularLocation>
        <location evidence="2">Membrane</location>
        <topology evidence="2">Multi-pass membrane protein</topology>
    </subcellularLocation>
</comment>
<evidence type="ECO:0000256" key="1">
    <source>
        <dbReference type="ARBA" id="ARBA00000085"/>
    </source>
</evidence>
<proteinExistence type="predicted"/>
<evidence type="ECO:0000256" key="11">
    <source>
        <dbReference type="ARBA" id="ARBA00023012"/>
    </source>
</evidence>
<dbReference type="PROSITE" id="PS50109">
    <property type="entry name" value="HIS_KIN"/>
    <property type="match status" value="1"/>
</dbReference>
<evidence type="ECO:0000256" key="12">
    <source>
        <dbReference type="SAM" id="Phobius"/>
    </source>
</evidence>
<keyword evidence="15" id="KW-1185">Reference proteome</keyword>
<dbReference type="InterPro" id="IPR036890">
    <property type="entry name" value="HATPase_C_sf"/>
</dbReference>
<feature type="domain" description="Histidine kinase" evidence="13">
    <location>
        <begin position="253"/>
        <end position="469"/>
    </location>
</feature>
<gene>
    <name evidence="14" type="ORF">SAMN05421831_101246</name>
</gene>
<evidence type="ECO:0000256" key="7">
    <source>
        <dbReference type="ARBA" id="ARBA00022741"/>
    </source>
</evidence>
<dbReference type="GO" id="GO:0005524">
    <property type="term" value="F:ATP binding"/>
    <property type="evidence" value="ECO:0007669"/>
    <property type="project" value="UniProtKB-KW"/>
</dbReference>
<evidence type="ECO:0000256" key="3">
    <source>
        <dbReference type="ARBA" id="ARBA00012438"/>
    </source>
</evidence>
<evidence type="ECO:0000313" key="15">
    <source>
        <dbReference type="Proteomes" id="UP000242999"/>
    </source>
</evidence>
<dbReference type="InterPro" id="IPR003594">
    <property type="entry name" value="HATPase_dom"/>
</dbReference>
<dbReference type="PANTHER" id="PTHR45436">
    <property type="entry name" value="SENSOR HISTIDINE KINASE YKOH"/>
    <property type="match status" value="1"/>
</dbReference>
<dbReference type="InterPro" id="IPR003661">
    <property type="entry name" value="HisK_dim/P_dom"/>
</dbReference>
<dbReference type="STRING" id="64971.SAMN05421831_101246"/>
<evidence type="ECO:0000256" key="4">
    <source>
        <dbReference type="ARBA" id="ARBA00022553"/>
    </source>
</evidence>
<feature type="transmembrane region" description="Helical" evidence="12">
    <location>
        <begin position="7"/>
        <end position="29"/>
    </location>
</feature>
<dbReference type="SMART" id="SM00387">
    <property type="entry name" value="HATPase_c"/>
    <property type="match status" value="1"/>
</dbReference>
<dbReference type="Proteomes" id="UP000242999">
    <property type="component" value="Unassembled WGS sequence"/>
</dbReference>
<accession>A0A1H6QCB6</accession>
<keyword evidence="10 12" id="KW-1133">Transmembrane helix</keyword>
<dbReference type="Gene3D" id="3.30.565.10">
    <property type="entry name" value="Histidine kinase-like ATPase, C-terminal domain"/>
    <property type="match status" value="1"/>
</dbReference>
<evidence type="ECO:0000256" key="10">
    <source>
        <dbReference type="ARBA" id="ARBA00022989"/>
    </source>
</evidence>
<evidence type="ECO:0000256" key="6">
    <source>
        <dbReference type="ARBA" id="ARBA00022692"/>
    </source>
</evidence>
<dbReference type="PANTHER" id="PTHR45436:SF14">
    <property type="entry name" value="SENSOR PROTEIN QSEC"/>
    <property type="match status" value="1"/>
</dbReference>
<organism evidence="14 15">
    <name type="scientific">Allopseudospirillum japonicum</name>
    <dbReference type="NCBI Taxonomy" id="64971"/>
    <lineage>
        <taxon>Bacteria</taxon>
        <taxon>Pseudomonadati</taxon>
        <taxon>Pseudomonadota</taxon>
        <taxon>Gammaproteobacteria</taxon>
        <taxon>Oceanospirillales</taxon>
        <taxon>Oceanospirillaceae</taxon>
        <taxon>Allopseudospirillum</taxon>
    </lineage>
</organism>
<dbReference type="EC" id="2.7.13.3" evidence="3"/>
<keyword evidence="8 14" id="KW-0418">Kinase</keyword>
<dbReference type="AlphaFoldDB" id="A0A1H6QCB6"/>
<protein>
    <recommendedName>
        <fullName evidence="3">histidine kinase</fullName>
        <ecNumber evidence="3">2.7.13.3</ecNumber>
    </recommendedName>
</protein>
<dbReference type="SMART" id="SM00388">
    <property type="entry name" value="HisKA"/>
    <property type="match status" value="1"/>
</dbReference>
<evidence type="ECO:0000256" key="2">
    <source>
        <dbReference type="ARBA" id="ARBA00004141"/>
    </source>
</evidence>
<dbReference type="Gene3D" id="1.10.287.130">
    <property type="match status" value="1"/>
</dbReference>
<dbReference type="GO" id="GO:0005886">
    <property type="term" value="C:plasma membrane"/>
    <property type="evidence" value="ECO:0007669"/>
    <property type="project" value="TreeGrafter"/>
</dbReference>
<dbReference type="InterPro" id="IPR050428">
    <property type="entry name" value="TCS_sensor_his_kinase"/>
</dbReference>
<evidence type="ECO:0000256" key="5">
    <source>
        <dbReference type="ARBA" id="ARBA00022679"/>
    </source>
</evidence>
<keyword evidence="6 12" id="KW-0812">Transmembrane</keyword>
<evidence type="ECO:0000256" key="8">
    <source>
        <dbReference type="ARBA" id="ARBA00022777"/>
    </source>
</evidence>
<dbReference type="GO" id="GO:0000155">
    <property type="term" value="F:phosphorelay sensor kinase activity"/>
    <property type="evidence" value="ECO:0007669"/>
    <property type="project" value="InterPro"/>
</dbReference>
<keyword evidence="9" id="KW-0067">ATP-binding</keyword>
<sequence length="482" mass="54225">MRSIYVYLNILLLSSLSIIFISFGAWYFVEANHEVEELMDAELAQWARMGAALFAQETSTKTYEHLAEHLIASYQMTQVHSKTVQHKYEKKLLLSVWNAQGERLFPPHQVQSLQNIQPQHLQAQIIHTGFAWKHEAQDTWRTFTLYDQQDALWIRAAQRADIRGELVEKITLQISLPLLLILPLSWLSIHFGLRTGLAPLARLSQGVAQQNTQQLLPLQLDLPQELTGLQHAFNQFITDLDAAFARERRFTADAAHELRTPLAALKIHLQNAQQAPDQTHSDQSIQAALEGARRLQHLIEQMLTLARSEAAASYLETPHSNLALNTWLSGFLAEYYPLACQSGHELHLATPEQEIYIGFDHHDLALLVRNALDNACKYTPKGTDIDIQLTANSAHALLTIQDQGQSLTTADLQRLGERFVRLQPHTASGSGLGISIMQTLMRKYSQADLSFALTPQGGLKVSMCLPYANQQTSLDCHNQVKA</sequence>
<evidence type="ECO:0000256" key="9">
    <source>
        <dbReference type="ARBA" id="ARBA00022840"/>
    </source>
</evidence>
<dbReference type="CDD" id="cd00082">
    <property type="entry name" value="HisKA"/>
    <property type="match status" value="1"/>
</dbReference>
<keyword evidence="5" id="KW-0808">Transferase</keyword>
<dbReference type="Pfam" id="PF02518">
    <property type="entry name" value="HATPase_c"/>
    <property type="match status" value="1"/>
</dbReference>
<keyword evidence="7" id="KW-0547">Nucleotide-binding</keyword>
<dbReference type="RefSeq" id="WP_093308129.1">
    <property type="nucleotide sequence ID" value="NZ_FNYH01000001.1"/>
</dbReference>
<dbReference type="SUPFAM" id="SSF47384">
    <property type="entry name" value="Homodimeric domain of signal transducing histidine kinase"/>
    <property type="match status" value="1"/>
</dbReference>
<dbReference type="EMBL" id="FNYH01000001">
    <property type="protein sequence ID" value="SEI39496.1"/>
    <property type="molecule type" value="Genomic_DNA"/>
</dbReference>
<reference evidence="15" key="1">
    <citation type="submission" date="2016-10" db="EMBL/GenBank/DDBJ databases">
        <authorList>
            <person name="Varghese N."/>
            <person name="Submissions S."/>
        </authorList>
    </citation>
    <scope>NUCLEOTIDE SEQUENCE [LARGE SCALE GENOMIC DNA]</scope>
    <source>
        <strain evidence="15">DSM 7165</strain>
    </source>
</reference>
<name>A0A1H6QCB6_9GAMM</name>